<accession>A0A0L7KS42</accession>
<reference evidence="1 2" key="1">
    <citation type="journal article" date="2015" name="Genome Biol. Evol.">
        <title>The genome of winter moth (Operophtera brumata) provides a genomic perspective on sexual dimorphism and phenology.</title>
        <authorList>
            <person name="Derks M.F."/>
            <person name="Smit S."/>
            <person name="Salis L."/>
            <person name="Schijlen E."/>
            <person name="Bossers A."/>
            <person name="Mateman C."/>
            <person name="Pijl A.S."/>
            <person name="de Ridder D."/>
            <person name="Groenen M.A."/>
            <person name="Visser M.E."/>
            <person name="Megens H.J."/>
        </authorList>
    </citation>
    <scope>NUCLEOTIDE SEQUENCE [LARGE SCALE GENOMIC DNA]</scope>
    <source>
        <strain evidence="1">WM2013NL</strain>
        <tissue evidence="1">Head and thorax</tissue>
    </source>
</reference>
<sequence length="106" mass="12134">SDTGVSAAELTIGRTLRLPGEYFDSSKQCINDEEYVTRLKETIVLVQKFLFGMISLKNHYNRHMPSYPIVKRLGKTFVIQLNNKQSNISIDRLKPAYLPSFEHSDA</sequence>
<comment type="caution">
    <text evidence="1">The sequence shown here is derived from an EMBL/GenBank/DDBJ whole genome shotgun (WGS) entry which is preliminary data.</text>
</comment>
<dbReference type="Proteomes" id="UP000037510">
    <property type="component" value="Unassembled WGS sequence"/>
</dbReference>
<gene>
    <name evidence="1" type="ORF">OBRU01_16883</name>
</gene>
<feature type="non-terminal residue" evidence="1">
    <location>
        <position position="1"/>
    </location>
</feature>
<evidence type="ECO:0000313" key="1">
    <source>
        <dbReference type="EMBL" id="KOB65839.1"/>
    </source>
</evidence>
<feature type="non-terminal residue" evidence="1">
    <location>
        <position position="106"/>
    </location>
</feature>
<organism evidence="1 2">
    <name type="scientific">Operophtera brumata</name>
    <name type="common">Winter moth</name>
    <name type="synonym">Phalaena brumata</name>
    <dbReference type="NCBI Taxonomy" id="104452"/>
    <lineage>
        <taxon>Eukaryota</taxon>
        <taxon>Metazoa</taxon>
        <taxon>Ecdysozoa</taxon>
        <taxon>Arthropoda</taxon>
        <taxon>Hexapoda</taxon>
        <taxon>Insecta</taxon>
        <taxon>Pterygota</taxon>
        <taxon>Neoptera</taxon>
        <taxon>Endopterygota</taxon>
        <taxon>Lepidoptera</taxon>
        <taxon>Glossata</taxon>
        <taxon>Ditrysia</taxon>
        <taxon>Geometroidea</taxon>
        <taxon>Geometridae</taxon>
        <taxon>Larentiinae</taxon>
        <taxon>Operophtera</taxon>
    </lineage>
</organism>
<name>A0A0L7KS42_OPEBR</name>
<dbReference type="AlphaFoldDB" id="A0A0L7KS42"/>
<evidence type="ECO:0000313" key="2">
    <source>
        <dbReference type="Proteomes" id="UP000037510"/>
    </source>
</evidence>
<protein>
    <submittedName>
        <fullName evidence="1">Gag-Pol polyprotein</fullName>
    </submittedName>
</protein>
<dbReference type="EMBL" id="JTDY01006610">
    <property type="protein sequence ID" value="KOB65839.1"/>
    <property type="molecule type" value="Genomic_DNA"/>
</dbReference>
<proteinExistence type="predicted"/>
<keyword evidence="2" id="KW-1185">Reference proteome</keyword>